<dbReference type="InParanoid" id="A0A1J7JRE4"/>
<gene>
    <name evidence="2" type="ORF">CONLIGDRAFT_632381</name>
</gene>
<dbReference type="SUPFAM" id="SSF54160">
    <property type="entry name" value="Chromo domain-like"/>
    <property type="match status" value="1"/>
</dbReference>
<dbReference type="Gene3D" id="2.40.50.40">
    <property type="match status" value="1"/>
</dbReference>
<sequence length="70" mass="8273">MPRKRKSLTRKKRKNKNTAEEGQIWEVRGILDERTSAKGVLEYLVDWAPDKTTGKEYDPEWVRRAFLQAP</sequence>
<dbReference type="AlphaFoldDB" id="A0A1J7JRE4"/>
<keyword evidence="3" id="KW-1185">Reference proteome</keyword>
<name>A0A1J7JRE4_9PEZI</name>
<reference evidence="2 3" key="1">
    <citation type="submission" date="2016-10" db="EMBL/GenBank/DDBJ databases">
        <title>Draft genome sequence of Coniochaeta ligniaria NRRL30616, a lignocellulolytic fungus for bioabatement of inhibitors in plant biomass hydrolysates.</title>
        <authorList>
            <consortium name="DOE Joint Genome Institute"/>
            <person name="Jimenez D.J."/>
            <person name="Hector R.E."/>
            <person name="Riley R."/>
            <person name="Sun H."/>
            <person name="Grigoriev I.V."/>
            <person name="Van Elsas J.D."/>
            <person name="Nichols N.N."/>
        </authorList>
    </citation>
    <scope>NUCLEOTIDE SEQUENCE [LARGE SCALE GENOMIC DNA]</scope>
    <source>
        <strain evidence="2 3">NRRL 30616</strain>
    </source>
</reference>
<dbReference type="EMBL" id="KV875097">
    <property type="protein sequence ID" value="OIW30330.1"/>
    <property type="molecule type" value="Genomic_DNA"/>
</dbReference>
<organism evidence="2 3">
    <name type="scientific">Coniochaeta ligniaria NRRL 30616</name>
    <dbReference type="NCBI Taxonomy" id="1408157"/>
    <lineage>
        <taxon>Eukaryota</taxon>
        <taxon>Fungi</taxon>
        <taxon>Dikarya</taxon>
        <taxon>Ascomycota</taxon>
        <taxon>Pezizomycotina</taxon>
        <taxon>Sordariomycetes</taxon>
        <taxon>Sordariomycetidae</taxon>
        <taxon>Coniochaetales</taxon>
        <taxon>Coniochaetaceae</taxon>
        <taxon>Coniochaeta</taxon>
    </lineage>
</organism>
<dbReference type="InterPro" id="IPR016197">
    <property type="entry name" value="Chromo-like_dom_sf"/>
</dbReference>
<evidence type="ECO:0000313" key="3">
    <source>
        <dbReference type="Proteomes" id="UP000182658"/>
    </source>
</evidence>
<proteinExistence type="predicted"/>
<evidence type="ECO:0008006" key="4">
    <source>
        <dbReference type="Google" id="ProtNLM"/>
    </source>
</evidence>
<accession>A0A1J7JRE4</accession>
<comment type="subunit">
    <text evidence="1">Component of the NuA4 histone acetyltransferase complex.</text>
</comment>
<protein>
    <recommendedName>
        <fullName evidence="4">Chromo domain-containing protein</fullName>
    </recommendedName>
</protein>
<evidence type="ECO:0000313" key="2">
    <source>
        <dbReference type="EMBL" id="OIW30330.1"/>
    </source>
</evidence>
<dbReference type="Proteomes" id="UP000182658">
    <property type="component" value="Unassembled WGS sequence"/>
</dbReference>
<evidence type="ECO:0000256" key="1">
    <source>
        <dbReference type="ARBA" id="ARBA00011353"/>
    </source>
</evidence>